<keyword evidence="3" id="KW-0507">mRNA processing</keyword>
<dbReference type="PANTHER" id="PTHR46033:SF8">
    <property type="entry name" value="PROTEIN MAINTENANCE OF MERISTEMS-LIKE"/>
    <property type="match status" value="1"/>
</dbReference>
<sequence length="1638" mass="186913">MGEECCCCCPHRTCNPPPPLPSPPSDPELVERIHKLLDYVIMKGPEYHGIVREEAENNPDFDFLFGALVERWRPETHSFHLPFGEVGITLQDVEVFLGLPVDGNPLAGMTGRSRDQWIQICEDMMGLRPRTSDITSTMIKMSAIVPKELSDQSLDVDYLQHARAIMFKLLGGSLFPNTTGNRVSLYLLEIIMGDTNIVRGRAIGSAVLSYLYRSMCRASATSAAQIGGCLVLLQLWAWERLPMTRPRGVIPLDQLVDVPYGVRWVCYHRWSDCTTHSIRAYRDQLDRLLEGEFVWMPYPNLETLPPYCSAGVGIWISRIPLIYAYVVEMYYPDRFCRQFNALQQVPQVVVYDRHLHQIKSNVMQIGDGERQYLEMWEGRYDATVHMEFGLVDATPQYRQWYYLRGRRQIGNPAHQHGPGYIPISPELQTALYCMADCSQRLDPGRHPDGFVPSHEVLRVHELLTECVRALGHASILDHPQEQHAYNPGHIRRRADRRRDAPAVGVRRGGRGSRRLQVDDEDVHIPIQSPPMTQDDDDEDDGEEEHIQSDTHTPSCMGEPSSSHPLEFHIEHPPRRMHDVSPVTFHGDVFRSDFFTQESQLTNEFGEFVSTTTPPVIQQTVDDVEVEGEGEQGVSKNVEEETDGHPFFHQQMDEPSSSHFAQHVDSDLDDAEYFAPSTEDEKSSEEEEDISTDEEEDGQDLRAIPQLHDRQSHVPNMSLRPTFHIPIIEVGNRYPSFQSLQQAVSLRNIAEHRHFHTEAKRSSYWKARCVYAPQCTWFIQAAENAGCSIWTIKQYQGYHQCRPDYTRAKDDKLLTSELISGLIGPKIEEDADYKVKLIMRDVYELFQVSVSYKKAWCAKSLAIQRLYGSWEDSYNKLAPLLGAIMGSNQGTVVDLQTLPTNAPTTFQFRRTNGYLWQQSGYNFPMNVWKKIKHNEENRLYCRVVQHHAQHGIYSVVVDGSFNNGHRETFAVNLNARTCTCGYWSYINAYSGILMPLPDEANWPTPGYEIISAEVTPSVDGQSFLDAAEIEVPALDCTIDIDKIPGMKLTLKSSLGEFQNLMEEGLGDHPEVPETTIMGDCEETEARNPSPDHKISPNCPILGILQIVGEIEQEHENQPSTLSDSVLSLENRKVEPSHEIMETDAAAASMKPLKPLHEMVEPSHEVMETDDAASMKTQQDKVVSPPKELGEEAEITDGIVYGKRVKKKSASLKSPYTADGRKKKKADELLSKPPTKADLLEFKRFIVKAIKDDRPVQCYLAQHKEIQDFVKTFWTDLITPDFFVADTHLSEYLYVLRRRLCNDDGDSCIAPLEFNNYVNSYATDPEWPVLSGPLEKIVDGTYSEGPEAFKTKAWNKNTKYVYYLKGTESHWFCIKADFERCRLVVLDSLRRIISIERMAGLLKDDLMGFKGIAGIREIGKHGYADWEFEYCTVPQQIDCDCGIFAVIHSRYHPREERLDIYTRIGCYPVRVVLGDDGKHRIAAENGWRYFLYDHHCQNLWHILFKKLSEAAYQAIVISTLGSEVDYPIRIPDYDSDDDDDIFVCKWEETHFRESSEKLALSDKFCEANGFVEGKTDVTLIGPNMQPVVCTLKVDCFGDGFLKRMWRYFVDSNGLRIGDKLVMRPVGNNTFMVGVYRHHRR</sequence>
<dbReference type="EMBL" id="OOIL02004480">
    <property type="protein sequence ID" value="VFQ92007.1"/>
    <property type="molecule type" value="Genomic_DNA"/>
</dbReference>
<keyword evidence="4" id="KW-0645">Protease</keyword>
<proteinExistence type="inferred from homology"/>
<dbReference type="InterPro" id="IPR015300">
    <property type="entry name" value="DNA-bd_pseudobarrel_sf"/>
</dbReference>
<evidence type="ECO:0000313" key="13">
    <source>
        <dbReference type="EMBL" id="VFQ92007.1"/>
    </source>
</evidence>
<feature type="compositionally biased region" description="Acidic residues" evidence="10">
    <location>
        <begin position="533"/>
        <end position="543"/>
    </location>
</feature>
<feature type="compositionally biased region" description="Acidic residues" evidence="10">
    <location>
        <begin position="681"/>
        <end position="697"/>
    </location>
</feature>
<dbReference type="GO" id="GO:0010073">
    <property type="term" value="P:meristem maintenance"/>
    <property type="evidence" value="ECO:0007669"/>
    <property type="project" value="InterPro"/>
</dbReference>
<evidence type="ECO:0000259" key="12">
    <source>
        <dbReference type="PROSITE" id="PS50863"/>
    </source>
</evidence>
<evidence type="ECO:0000259" key="11">
    <source>
        <dbReference type="PROSITE" id="PS50128"/>
    </source>
</evidence>
<dbReference type="CDD" id="cd10017">
    <property type="entry name" value="B3_DNA"/>
    <property type="match status" value="1"/>
</dbReference>
<dbReference type="SUPFAM" id="SSF109905">
    <property type="entry name" value="Surp module (SWAP domain)"/>
    <property type="match status" value="1"/>
</dbReference>
<dbReference type="GO" id="GO:0008234">
    <property type="term" value="F:cysteine-type peptidase activity"/>
    <property type="evidence" value="ECO:0007669"/>
    <property type="project" value="InterPro"/>
</dbReference>
<evidence type="ECO:0000256" key="5">
    <source>
        <dbReference type="ARBA" id="ARBA00022801"/>
    </source>
</evidence>
<feature type="domain" description="SURP motif" evidence="11">
    <location>
        <begin position="32"/>
        <end position="83"/>
    </location>
</feature>
<dbReference type="Pfam" id="PF10536">
    <property type="entry name" value="PMD"/>
    <property type="match status" value="1"/>
</dbReference>
<dbReference type="GO" id="GO:0006508">
    <property type="term" value="P:proteolysis"/>
    <property type="evidence" value="ECO:0007669"/>
    <property type="project" value="UniProtKB-KW"/>
</dbReference>
<dbReference type="InterPro" id="IPR019557">
    <property type="entry name" value="AminoTfrase-like_pln_mobile"/>
</dbReference>
<comment type="similarity">
    <text evidence="2">Belongs to the peptidase C48 family.</text>
</comment>
<evidence type="ECO:0000256" key="1">
    <source>
        <dbReference type="ARBA" id="ARBA00004123"/>
    </source>
</evidence>
<dbReference type="GO" id="GO:0003723">
    <property type="term" value="F:RNA binding"/>
    <property type="evidence" value="ECO:0007669"/>
    <property type="project" value="InterPro"/>
</dbReference>
<evidence type="ECO:0000256" key="9">
    <source>
        <dbReference type="ARBA" id="ARBA00023242"/>
    </source>
</evidence>
<dbReference type="InterPro" id="IPR000061">
    <property type="entry name" value="Surp"/>
</dbReference>
<dbReference type="PROSITE" id="PS50863">
    <property type="entry name" value="B3"/>
    <property type="match status" value="1"/>
</dbReference>
<dbReference type="GO" id="GO:0003677">
    <property type="term" value="F:DNA binding"/>
    <property type="evidence" value="ECO:0007669"/>
    <property type="project" value="UniProtKB-KW"/>
</dbReference>
<evidence type="ECO:0000313" key="14">
    <source>
        <dbReference type="Proteomes" id="UP000595140"/>
    </source>
</evidence>
<evidence type="ECO:0000256" key="4">
    <source>
        <dbReference type="ARBA" id="ARBA00022670"/>
    </source>
</evidence>
<dbReference type="SUPFAM" id="SSF101936">
    <property type="entry name" value="DNA-binding pseudobarrel domain"/>
    <property type="match status" value="1"/>
</dbReference>
<dbReference type="InterPro" id="IPR044824">
    <property type="entry name" value="MAIN-like"/>
</dbReference>
<dbReference type="GO" id="GO:0006397">
    <property type="term" value="P:mRNA processing"/>
    <property type="evidence" value="ECO:0007669"/>
    <property type="project" value="UniProtKB-KW"/>
</dbReference>
<organism evidence="13 14">
    <name type="scientific">Cuscuta campestris</name>
    <dbReference type="NCBI Taxonomy" id="132261"/>
    <lineage>
        <taxon>Eukaryota</taxon>
        <taxon>Viridiplantae</taxon>
        <taxon>Streptophyta</taxon>
        <taxon>Embryophyta</taxon>
        <taxon>Tracheophyta</taxon>
        <taxon>Spermatophyta</taxon>
        <taxon>Magnoliopsida</taxon>
        <taxon>eudicotyledons</taxon>
        <taxon>Gunneridae</taxon>
        <taxon>Pentapetalae</taxon>
        <taxon>asterids</taxon>
        <taxon>lamiids</taxon>
        <taxon>Solanales</taxon>
        <taxon>Convolvulaceae</taxon>
        <taxon>Cuscuteae</taxon>
        <taxon>Cuscuta</taxon>
        <taxon>Cuscuta subgen. Grammica</taxon>
        <taxon>Cuscuta sect. Cleistogrammica</taxon>
    </lineage>
</organism>
<dbReference type="Gene3D" id="1.10.10.790">
    <property type="entry name" value="Surp module"/>
    <property type="match status" value="1"/>
</dbReference>
<dbReference type="Gene3D" id="2.40.330.10">
    <property type="entry name" value="DNA-binding pseudobarrel domain"/>
    <property type="match status" value="1"/>
</dbReference>
<evidence type="ECO:0000256" key="2">
    <source>
        <dbReference type="ARBA" id="ARBA00005234"/>
    </source>
</evidence>
<feature type="region of interest" description="Disordered" evidence="10">
    <location>
        <begin position="674"/>
        <end position="698"/>
    </location>
</feature>
<keyword evidence="6" id="KW-0805">Transcription regulation</keyword>
<feature type="domain" description="TF-B3" evidence="12">
    <location>
        <begin position="1594"/>
        <end position="1636"/>
    </location>
</feature>
<dbReference type="PANTHER" id="PTHR46033">
    <property type="entry name" value="PROTEIN MAIN-LIKE 2"/>
    <property type="match status" value="1"/>
</dbReference>
<evidence type="ECO:0000256" key="10">
    <source>
        <dbReference type="SAM" id="MobiDB-lite"/>
    </source>
</evidence>
<keyword evidence="9" id="KW-0539">Nucleus</keyword>
<dbReference type="Pfam" id="PF02902">
    <property type="entry name" value="Peptidase_C48"/>
    <property type="match status" value="1"/>
</dbReference>
<name>A0A484MUA1_9ASTE</name>
<gene>
    <name evidence="13" type="ORF">CCAM_LOCUS33783</name>
</gene>
<dbReference type="SUPFAM" id="SSF54001">
    <property type="entry name" value="Cysteine proteinases"/>
    <property type="match status" value="1"/>
</dbReference>
<evidence type="ECO:0008006" key="15">
    <source>
        <dbReference type="Google" id="ProtNLM"/>
    </source>
</evidence>
<keyword evidence="5" id="KW-0378">Hydrolase</keyword>
<feature type="compositionally biased region" description="Polar residues" evidence="10">
    <location>
        <begin position="549"/>
        <end position="563"/>
    </location>
</feature>
<dbReference type="InterPro" id="IPR003653">
    <property type="entry name" value="Peptidase_C48_C"/>
</dbReference>
<dbReference type="Proteomes" id="UP000595140">
    <property type="component" value="Unassembled WGS sequence"/>
</dbReference>
<keyword evidence="14" id="KW-1185">Reference proteome</keyword>
<dbReference type="OrthoDB" id="1871193at2759"/>
<evidence type="ECO:0000256" key="6">
    <source>
        <dbReference type="ARBA" id="ARBA00023015"/>
    </source>
</evidence>
<dbReference type="Gene3D" id="3.40.395.10">
    <property type="entry name" value="Adenoviral Proteinase, Chain A"/>
    <property type="match status" value="1"/>
</dbReference>
<keyword evidence="8" id="KW-0804">Transcription</keyword>
<dbReference type="PROSITE" id="PS50128">
    <property type="entry name" value="SURP"/>
    <property type="match status" value="1"/>
</dbReference>
<evidence type="ECO:0000256" key="8">
    <source>
        <dbReference type="ARBA" id="ARBA00023163"/>
    </source>
</evidence>
<dbReference type="GO" id="GO:0005634">
    <property type="term" value="C:nucleus"/>
    <property type="evidence" value="ECO:0007669"/>
    <property type="project" value="UniProtKB-SubCell"/>
</dbReference>
<feature type="region of interest" description="Disordered" evidence="10">
    <location>
        <begin position="478"/>
        <end position="568"/>
    </location>
</feature>
<comment type="subcellular location">
    <subcellularLocation>
        <location evidence="1">Nucleus</location>
    </subcellularLocation>
</comment>
<evidence type="ECO:0000256" key="3">
    <source>
        <dbReference type="ARBA" id="ARBA00022664"/>
    </source>
</evidence>
<dbReference type="InterPro" id="IPR035967">
    <property type="entry name" value="SWAP/Surp_sf"/>
</dbReference>
<dbReference type="InterPro" id="IPR003340">
    <property type="entry name" value="B3_DNA-bd"/>
</dbReference>
<evidence type="ECO:0000256" key="7">
    <source>
        <dbReference type="ARBA" id="ARBA00023125"/>
    </source>
</evidence>
<protein>
    <recommendedName>
        <fullName evidence="15">TF-B3 domain-containing protein</fullName>
    </recommendedName>
</protein>
<dbReference type="InterPro" id="IPR038765">
    <property type="entry name" value="Papain-like_cys_pep_sf"/>
</dbReference>
<keyword evidence="7" id="KW-0238">DNA-binding</keyword>
<accession>A0A484MUA1</accession>
<reference evidence="13 14" key="1">
    <citation type="submission" date="2018-04" db="EMBL/GenBank/DDBJ databases">
        <authorList>
            <person name="Vogel A."/>
        </authorList>
    </citation>
    <scope>NUCLEOTIDE SEQUENCE [LARGE SCALE GENOMIC DNA]</scope>
</reference>